<dbReference type="Proteomes" id="UP001190700">
    <property type="component" value="Unassembled WGS sequence"/>
</dbReference>
<reference evidence="2 3" key="1">
    <citation type="journal article" date="2015" name="Genome Biol. Evol.">
        <title>Comparative Genomics of a Bacterivorous Green Alga Reveals Evolutionary Causalities and Consequences of Phago-Mixotrophic Mode of Nutrition.</title>
        <authorList>
            <person name="Burns J.A."/>
            <person name="Paasch A."/>
            <person name="Narechania A."/>
            <person name="Kim E."/>
        </authorList>
    </citation>
    <scope>NUCLEOTIDE SEQUENCE [LARGE SCALE GENOMIC DNA]</scope>
    <source>
        <strain evidence="2 3">PLY_AMNH</strain>
    </source>
</reference>
<sequence>MEGPVHQISLQTGKGPIRGVSAPFKSASLHRAYAALALVVGLVTGVFVPAAVAVGVPVVASAEAAAGMGACSTDSLGTGAVKVHSRLSACACFSLSAARRPSTPPVGTGVADVDTIIDRPSSGSGRRFHSGSWHVIHRGCSLYQLAVAFLVPRQRLLLVKRLLLVGVLRASTSTGCCCVPVAVTAGSHTGSGRSLVV</sequence>
<dbReference type="EMBL" id="LGRX02033910">
    <property type="protein sequence ID" value="KAK3239449.1"/>
    <property type="molecule type" value="Genomic_DNA"/>
</dbReference>
<dbReference type="AlphaFoldDB" id="A0AAE0BPE6"/>
<organism evidence="2 3">
    <name type="scientific">Cymbomonas tetramitiformis</name>
    <dbReference type="NCBI Taxonomy" id="36881"/>
    <lineage>
        <taxon>Eukaryota</taxon>
        <taxon>Viridiplantae</taxon>
        <taxon>Chlorophyta</taxon>
        <taxon>Pyramimonadophyceae</taxon>
        <taxon>Pyramimonadales</taxon>
        <taxon>Pyramimonadaceae</taxon>
        <taxon>Cymbomonas</taxon>
    </lineage>
</organism>
<comment type="caution">
    <text evidence="2">The sequence shown here is derived from an EMBL/GenBank/DDBJ whole genome shotgun (WGS) entry which is preliminary data.</text>
</comment>
<keyword evidence="1" id="KW-1133">Transmembrane helix</keyword>
<keyword evidence="1" id="KW-0812">Transmembrane</keyword>
<name>A0AAE0BPE6_9CHLO</name>
<proteinExistence type="predicted"/>
<accession>A0AAE0BPE6</accession>
<gene>
    <name evidence="2" type="ORF">CYMTET_50625</name>
</gene>
<keyword evidence="3" id="KW-1185">Reference proteome</keyword>
<feature type="transmembrane region" description="Helical" evidence="1">
    <location>
        <begin position="33"/>
        <end position="60"/>
    </location>
</feature>
<evidence type="ECO:0000313" key="3">
    <source>
        <dbReference type="Proteomes" id="UP001190700"/>
    </source>
</evidence>
<evidence type="ECO:0000256" key="1">
    <source>
        <dbReference type="SAM" id="Phobius"/>
    </source>
</evidence>
<keyword evidence="1" id="KW-0472">Membrane</keyword>
<evidence type="ECO:0000313" key="2">
    <source>
        <dbReference type="EMBL" id="KAK3239449.1"/>
    </source>
</evidence>
<protein>
    <submittedName>
        <fullName evidence="2">Uncharacterized protein</fullName>
    </submittedName>
</protein>